<protein>
    <submittedName>
        <fullName evidence="1">Esterase</fullName>
    </submittedName>
</protein>
<evidence type="ECO:0000313" key="1">
    <source>
        <dbReference type="EMBL" id="TXL56565.1"/>
    </source>
</evidence>
<comment type="caution">
    <text evidence="1">The sequence shown here is derived from an EMBL/GenBank/DDBJ whole genome shotgun (WGS) entry which is preliminary data.</text>
</comment>
<dbReference type="OrthoDB" id="3789848at2"/>
<name>A0A5C8NE40_9ACTN</name>
<accession>A0A5C8NE40</accession>
<dbReference type="AlphaFoldDB" id="A0A5C8NE40"/>
<dbReference type="RefSeq" id="WP_147687800.1">
    <property type="nucleotide sequence ID" value="NZ_VDUX01000010.1"/>
</dbReference>
<gene>
    <name evidence="1" type="ORF">FHP06_15600</name>
</gene>
<dbReference type="Proteomes" id="UP000321571">
    <property type="component" value="Unassembled WGS sequence"/>
</dbReference>
<sequence length="233" mass="24486">MDTLEYAPGRAVDVHPGGTRGHVLVWHGRGPNQRPALVTLGALVAEHGLTVVVPDWSSEERDGGRSELLASLRFTRDLMERDGADPDALTLVGWSLGGAAAVGVTFATDRLGVGVAHVVGLGNGGYRGDEPISGGPIPAEVPRDVDRPPFTLLHGVADDIAPVAGARAFAQQLEQQDWPVELVELPTDHWGIVGTTYDAATDVCSPADDDATRRVVQDVADRIAAAALSRASR</sequence>
<dbReference type="Gene3D" id="3.40.50.1820">
    <property type="entry name" value="alpha/beta hydrolase"/>
    <property type="match status" value="1"/>
</dbReference>
<dbReference type="InterPro" id="IPR029058">
    <property type="entry name" value="AB_hydrolase_fold"/>
</dbReference>
<dbReference type="SUPFAM" id="SSF53474">
    <property type="entry name" value="alpha/beta-Hydrolases"/>
    <property type="match status" value="1"/>
</dbReference>
<proteinExistence type="predicted"/>
<dbReference type="EMBL" id="VDUX01000010">
    <property type="protein sequence ID" value="TXL56565.1"/>
    <property type="molecule type" value="Genomic_DNA"/>
</dbReference>
<evidence type="ECO:0000313" key="2">
    <source>
        <dbReference type="Proteomes" id="UP000321571"/>
    </source>
</evidence>
<reference evidence="1 2" key="1">
    <citation type="submission" date="2019-06" db="EMBL/GenBank/DDBJ databases">
        <title>Aeromicrobium sp. nov., isolated from a maize field.</title>
        <authorList>
            <person name="Lin S.-Y."/>
            <person name="Tsai C.-F."/>
            <person name="Young C.-C."/>
        </authorList>
    </citation>
    <scope>NUCLEOTIDE SEQUENCE [LARGE SCALE GENOMIC DNA]</scope>
    <source>
        <strain evidence="1 2">CC-CFT486</strain>
    </source>
</reference>
<keyword evidence="2" id="KW-1185">Reference proteome</keyword>
<organism evidence="1 2">
    <name type="scientific">Aeromicrobium terrae</name>
    <dbReference type="NCBI Taxonomy" id="2498846"/>
    <lineage>
        <taxon>Bacteria</taxon>
        <taxon>Bacillati</taxon>
        <taxon>Actinomycetota</taxon>
        <taxon>Actinomycetes</taxon>
        <taxon>Propionibacteriales</taxon>
        <taxon>Nocardioidaceae</taxon>
        <taxon>Aeromicrobium</taxon>
    </lineage>
</organism>